<dbReference type="SUPFAM" id="SSF69304">
    <property type="entry name" value="Tricorn protease N-terminal domain"/>
    <property type="match status" value="1"/>
</dbReference>
<sequence>MNALFYIQNSRLFRFSDGASKPVSCAAVEQYAENLKQIHRKKEWKTQGTGAGFMGVYQEELDLSDIRPADAAFSPDGRLIYGAVLQQGGAVQSKNPASPDEAEGLLLRHADCTIHDMACDAQGKRLALSLSGSGWGERNIAVMPLDANRFRFVTEGECRDSNPAFDPANGDILYYDSCGLARTEHGLVFSPRAVNRLHLADGTLDTVLADDKHDYFQPRPDGKGGLYCIRRPYRSGRQGGSGLRDLALAPVKISKALFGWLDFFTRRYGGEPLKTSGANPAKAKQQSEEERFIEGNLIKVRQNKKADPEDRRPAAIPADWELVRVGTDGSHTVLLHSVMAYAVEDGGGIVYSDGRGILRRSPEGETALLAEAEWAEKLRLQP</sequence>
<keyword evidence="2" id="KW-1185">Reference proteome</keyword>
<organism evidence="1 2">
    <name type="scientific">Kingella potus</name>
    <dbReference type="NCBI Taxonomy" id="265175"/>
    <lineage>
        <taxon>Bacteria</taxon>
        <taxon>Pseudomonadati</taxon>
        <taxon>Pseudomonadota</taxon>
        <taxon>Betaproteobacteria</taxon>
        <taxon>Neisseriales</taxon>
        <taxon>Neisseriaceae</taxon>
        <taxon>Kingella</taxon>
    </lineage>
</organism>
<dbReference type="Proteomes" id="UP000254293">
    <property type="component" value="Unassembled WGS sequence"/>
</dbReference>
<evidence type="ECO:0000313" key="2">
    <source>
        <dbReference type="Proteomes" id="UP000254293"/>
    </source>
</evidence>
<dbReference type="OrthoDB" id="8879187at2"/>
<proteinExistence type="predicted"/>
<accession>A0A377R3B9</accession>
<dbReference type="AlphaFoldDB" id="A0A377R3B9"/>
<evidence type="ECO:0008006" key="3">
    <source>
        <dbReference type="Google" id="ProtNLM"/>
    </source>
</evidence>
<name>A0A377R3B9_9NEIS</name>
<reference evidence="1 2" key="1">
    <citation type="submission" date="2018-06" db="EMBL/GenBank/DDBJ databases">
        <authorList>
            <consortium name="Pathogen Informatics"/>
            <person name="Doyle S."/>
        </authorList>
    </citation>
    <scope>NUCLEOTIDE SEQUENCE [LARGE SCALE GENOMIC DNA]</scope>
    <source>
        <strain evidence="1 2">NCTC13336</strain>
    </source>
</reference>
<dbReference type="RefSeq" id="WP_115308641.1">
    <property type="nucleotide sequence ID" value="NZ_UGJJ01000002.1"/>
</dbReference>
<dbReference type="Gene3D" id="2.120.10.30">
    <property type="entry name" value="TolB, C-terminal domain"/>
    <property type="match status" value="1"/>
</dbReference>
<evidence type="ECO:0000313" key="1">
    <source>
        <dbReference type="EMBL" id="STR02749.1"/>
    </source>
</evidence>
<dbReference type="EMBL" id="UGJJ01000002">
    <property type="protein sequence ID" value="STR02749.1"/>
    <property type="molecule type" value="Genomic_DNA"/>
</dbReference>
<protein>
    <recommendedName>
        <fullName evidence="3">Translocation protein TolB</fullName>
    </recommendedName>
</protein>
<dbReference type="InterPro" id="IPR011042">
    <property type="entry name" value="6-blade_b-propeller_TolB-like"/>
</dbReference>
<gene>
    <name evidence="1" type="ORF">NCTC13336_01629</name>
</gene>